<dbReference type="EMBL" id="CP115450">
    <property type="protein sequence ID" value="WBP87874.1"/>
    <property type="molecule type" value="Genomic_DNA"/>
</dbReference>
<feature type="compositionally biased region" description="Low complexity" evidence="1">
    <location>
        <begin position="35"/>
        <end position="68"/>
    </location>
</feature>
<proteinExistence type="predicted"/>
<feature type="region of interest" description="Disordered" evidence="1">
    <location>
        <begin position="1"/>
        <end position="79"/>
    </location>
</feature>
<protein>
    <recommendedName>
        <fullName evidence="4">Serine/threonine protein kinase</fullName>
    </recommendedName>
</protein>
<dbReference type="RefSeq" id="WP_270145711.1">
    <property type="nucleotide sequence ID" value="NZ_CP115450.1"/>
</dbReference>
<evidence type="ECO:0000313" key="3">
    <source>
        <dbReference type="Proteomes" id="UP001212821"/>
    </source>
</evidence>
<evidence type="ECO:0000256" key="1">
    <source>
        <dbReference type="SAM" id="MobiDB-lite"/>
    </source>
</evidence>
<accession>A0ABY7Q5D0</accession>
<organism evidence="2 3">
    <name type="scientific">Kitasatospora cathayae</name>
    <dbReference type="NCBI Taxonomy" id="3004092"/>
    <lineage>
        <taxon>Bacteria</taxon>
        <taxon>Bacillati</taxon>
        <taxon>Actinomycetota</taxon>
        <taxon>Actinomycetes</taxon>
        <taxon>Kitasatosporales</taxon>
        <taxon>Streptomycetaceae</taxon>
        <taxon>Kitasatospora</taxon>
    </lineage>
</organism>
<feature type="compositionally biased region" description="Pro residues" evidence="1">
    <location>
        <begin position="7"/>
        <end position="34"/>
    </location>
</feature>
<keyword evidence="3" id="KW-1185">Reference proteome</keyword>
<evidence type="ECO:0000313" key="2">
    <source>
        <dbReference type="EMBL" id="WBP87874.1"/>
    </source>
</evidence>
<dbReference type="SUPFAM" id="SSF81995">
    <property type="entry name" value="beta-sandwich domain of Sec23/24"/>
    <property type="match status" value="1"/>
</dbReference>
<sequence length="195" mass="20541">MSTPTGPYGPPPPAAPGYGPPPPAYGRQPYPPNPYAQNPYAQNPYAQAPQAQQPYGQQPPAGPYGYPQPAQPPAAPPAKRGVRSKLRVVGVVGGCVVVAAGYFLSGPNVSSAKPGDCVRVSGSRDVEIVNCTDSKANYKVLSKFTGTTDVTRCRQTPQTTSTVSGKSGRRWNKKRYVLCLGPLTPTTGYPPVKKS</sequence>
<reference evidence="3" key="1">
    <citation type="submission" date="2022-12" db="EMBL/GenBank/DDBJ databases">
        <authorList>
            <person name="Mo P."/>
        </authorList>
    </citation>
    <scope>NUCLEOTIDE SEQUENCE [LARGE SCALE GENOMIC DNA]</scope>
    <source>
        <strain evidence="3">HUAS 3-15</strain>
    </source>
</reference>
<evidence type="ECO:0008006" key="4">
    <source>
        <dbReference type="Google" id="ProtNLM"/>
    </source>
</evidence>
<gene>
    <name evidence="2" type="ORF">O1G21_19855</name>
</gene>
<name>A0ABY7Q5D0_9ACTN</name>
<dbReference type="Proteomes" id="UP001212821">
    <property type="component" value="Chromosome"/>
</dbReference>